<dbReference type="SUPFAM" id="SSF47459">
    <property type="entry name" value="HLH, helix-loop-helix DNA-binding domain"/>
    <property type="match status" value="1"/>
</dbReference>
<evidence type="ECO:0000313" key="7">
    <source>
        <dbReference type="EMBL" id="ESW06158.1"/>
    </source>
</evidence>
<reference evidence="8" key="1">
    <citation type="journal article" date="2014" name="Nat. Genet.">
        <title>A reference genome for common bean and genome-wide analysis of dual domestications.</title>
        <authorList>
            <person name="Schmutz J."/>
            <person name="McClean P.E."/>
            <person name="Mamidi S."/>
            <person name="Wu G.A."/>
            <person name="Cannon S.B."/>
            <person name="Grimwood J."/>
            <person name="Jenkins J."/>
            <person name="Shu S."/>
            <person name="Song Q."/>
            <person name="Chavarro C."/>
            <person name="Torres-Torres M."/>
            <person name="Geffroy V."/>
            <person name="Moghaddam S.M."/>
            <person name="Gao D."/>
            <person name="Abernathy B."/>
            <person name="Barry K."/>
            <person name="Blair M."/>
            <person name="Brick M.A."/>
            <person name="Chovatia M."/>
            <person name="Gepts P."/>
            <person name="Goodstein D.M."/>
            <person name="Gonzales M."/>
            <person name="Hellsten U."/>
            <person name="Hyten D.L."/>
            <person name="Jia G."/>
            <person name="Kelly J.D."/>
            <person name="Kudrna D."/>
            <person name="Lee R."/>
            <person name="Richard M.M."/>
            <person name="Miklas P.N."/>
            <person name="Osorno J.M."/>
            <person name="Rodrigues J."/>
            <person name="Thareau V."/>
            <person name="Urrea C.A."/>
            <person name="Wang M."/>
            <person name="Yu Y."/>
            <person name="Zhang M."/>
            <person name="Wing R.A."/>
            <person name="Cregan P.B."/>
            <person name="Rokhsar D.S."/>
            <person name="Jackson S.A."/>
        </authorList>
    </citation>
    <scope>NUCLEOTIDE SEQUENCE [LARGE SCALE GENOMIC DNA]</scope>
    <source>
        <strain evidence="8">cv. G19833</strain>
    </source>
</reference>
<keyword evidence="8" id="KW-1185">Reference proteome</keyword>
<name>V7ANK1_PHAVU</name>
<feature type="compositionally biased region" description="Basic and acidic residues" evidence="5">
    <location>
        <begin position="329"/>
        <end position="361"/>
    </location>
</feature>
<keyword evidence="2" id="KW-0805">Transcription regulation</keyword>
<dbReference type="GO" id="GO:0005634">
    <property type="term" value="C:nucleus"/>
    <property type="evidence" value="ECO:0007669"/>
    <property type="project" value="UniProtKB-SubCell"/>
</dbReference>
<dbReference type="OMA" id="IINPMET"/>
<gene>
    <name evidence="7" type="ORF">PHAVU_010G024800g</name>
</gene>
<dbReference type="Pfam" id="PF00010">
    <property type="entry name" value="HLH"/>
    <property type="match status" value="1"/>
</dbReference>
<accession>V7ANK1</accession>
<feature type="compositionally biased region" description="Basic residues" evidence="5">
    <location>
        <begin position="299"/>
        <end position="308"/>
    </location>
</feature>
<dbReference type="InterPro" id="IPR036638">
    <property type="entry name" value="HLH_DNA-bd_sf"/>
</dbReference>
<dbReference type="FunFam" id="4.10.280.10:FF:000002">
    <property type="entry name" value="Basic helix-loop-helix transcription factor"/>
    <property type="match status" value="1"/>
</dbReference>
<dbReference type="PROSITE" id="PS50888">
    <property type="entry name" value="BHLH"/>
    <property type="match status" value="1"/>
</dbReference>
<dbReference type="OrthoDB" id="1095591at2759"/>
<proteinExistence type="predicted"/>
<evidence type="ECO:0000256" key="3">
    <source>
        <dbReference type="ARBA" id="ARBA00023163"/>
    </source>
</evidence>
<evidence type="ECO:0000259" key="6">
    <source>
        <dbReference type="PROSITE" id="PS50888"/>
    </source>
</evidence>
<evidence type="ECO:0000256" key="4">
    <source>
        <dbReference type="ARBA" id="ARBA00023242"/>
    </source>
</evidence>
<dbReference type="PANTHER" id="PTHR12565:SF184">
    <property type="entry name" value="BHLH TRANSCRIPTION FACTOR"/>
    <property type="match status" value="1"/>
</dbReference>
<evidence type="ECO:0000256" key="1">
    <source>
        <dbReference type="ARBA" id="ARBA00004123"/>
    </source>
</evidence>
<dbReference type="GO" id="GO:0046983">
    <property type="term" value="F:protein dimerization activity"/>
    <property type="evidence" value="ECO:0007669"/>
    <property type="project" value="InterPro"/>
</dbReference>
<evidence type="ECO:0000313" key="8">
    <source>
        <dbReference type="Proteomes" id="UP000000226"/>
    </source>
</evidence>
<feature type="compositionally biased region" description="Polar residues" evidence="5">
    <location>
        <begin position="253"/>
        <end position="263"/>
    </location>
</feature>
<evidence type="ECO:0000256" key="5">
    <source>
        <dbReference type="SAM" id="MobiDB-lite"/>
    </source>
</evidence>
<dbReference type="EMBL" id="CM002297">
    <property type="protein sequence ID" value="ESW06158.1"/>
    <property type="molecule type" value="Genomic_DNA"/>
</dbReference>
<dbReference type="SMART" id="SM00353">
    <property type="entry name" value="HLH"/>
    <property type="match status" value="1"/>
</dbReference>
<dbReference type="CDD" id="cd18919">
    <property type="entry name" value="bHLH_AtBPE_like"/>
    <property type="match status" value="1"/>
</dbReference>
<dbReference type="Proteomes" id="UP000000226">
    <property type="component" value="Chromosome 10"/>
</dbReference>
<dbReference type="InterPro" id="IPR011598">
    <property type="entry name" value="bHLH_dom"/>
</dbReference>
<dbReference type="Gramene" id="ESW06158">
    <property type="protein sequence ID" value="ESW06158"/>
    <property type="gene ID" value="PHAVU_010G024800g"/>
</dbReference>
<dbReference type="SMR" id="V7ANK1"/>
<comment type="subcellular location">
    <subcellularLocation>
        <location evidence="1">Nucleus</location>
    </subcellularLocation>
</comment>
<keyword evidence="3" id="KW-0804">Transcription</keyword>
<evidence type="ECO:0000256" key="2">
    <source>
        <dbReference type="ARBA" id="ARBA00023015"/>
    </source>
</evidence>
<feature type="domain" description="BHLH" evidence="6">
    <location>
        <begin position="383"/>
        <end position="433"/>
    </location>
</feature>
<dbReference type="PANTHER" id="PTHR12565">
    <property type="entry name" value="STEROL REGULATORY ELEMENT-BINDING PROTEIN"/>
    <property type="match status" value="1"/>
</dbReference>
<sequence>MENQFFLNDGVSQTQHHPLHFQPSPPPPSSLPSWQSLSPTMGIQPTLLNSASDQTQDCFYNPSWDKSADHHGLHFDSSELSSMVSSPAASSNPNSNSNMSNENFIIRELVGRLGAIGSSDEIPHHSPHPLVVASSYMNNGSISPNTSCYTTPLSSPPKVKTVQSLVNERLANLGGKSMTLNSSVAEFSADPGFAERAAKFSCFGSRSFNGRNVQLGVNNGELAQRSAPVVENGGKLSRISSSPLLMTLGSQMGTQENKNSAIQDQEKMEVTNSQEESTISEQTPNGEIGMKIHQDMTNSRKRKASSKGKTRETSNSINPSKGVEVNEDSNSKRTKPNDGEGNEKGPVKVEEESKAVEEKQNKSNSKPPEPPKDYIHVRARRGQATDSHSLAERVRREKISERMKLLQDLVPGCNKVTGKALMLDEIINYVQSLQRQVEFLSMKLASVNTRMDLGIENLVSKDVFQSNNSLATHQNPIFPLDSSAQAFYGHQPQQNPVIHNNIPNRTVTHCSVDPLDTSLCQNLALQLPPLNGFSEVGSQFPLTFCEDDLHTIVQMGFGQTANWKTPIQSPSFNGSNNVPQMKVEL</sequence>
<keyword evidence="4" id="KW-0539">Nucleus</keyword>
<feature type="region of interest" description="Disordered" evidence="5">
    <location>
        <begin position="253"/>
        <end position="374"/>
    </location>
</feature>
<feature type="compositionally biased region" description="Polar residues" evidence="5">
    <location>
        <begin position="270"/>
        <end position="285"/>
    </location>
</feature>
<feature type="region of interest" description="Disordered" evidence="5">
    <location>
        <begin position="1"/>
        <end position="47"/>
    </location>
</feature>
<dbReference type="STRING" id="3885.V7ANK1"/>
<protein>
    <recommendedName>
        <fullName evidence="6">BHLH domain-containing protein</fullName>
    </recommendedName>
</protein>
<dbReference type="GO" id="GO:0003700">
    <property type="term" value="F:DNA-binding transcription factor activity"/>
    <property type="evidence" value="ECO:0007669"/>
    <property type="project" value="TreeGrafter"/>
</dbReference>
<dbReference type="AlphaFoldDB" id="V7ANK1"/>
<dbReference type="Gene3D" id="4.10.280.10">
    <property type="entry name" value="Helix-loop-helix DNA-binding domain"/>
    <property type="match status" value="1"/>
</dbReference>
<organism evidence="7 8">
    <name type="scientific">Phaseolus vulgaris</name>
    <name type="common">Kidney bean</name>
    <name type="synonym">French bean</name>
    <dbReference type="NCBI Taxonomy" id="3885"/>
    <lineage>
        <taxon>Eukaryota</taxon>
        <taxon>Viridiplantae</taxon>
        <taxon>Streptophyta</taxon>
        <taxon>Embryophyta</taxon>
        <taxon>Tracheophyta</taxon>
        <taxon>Spermatophyta</taxon>
        <taxon>Magnoliopsida</taxon>
        <taxon>eudicotyledons</taxon>
        <taxon>Gunneridae</taxon>
        <taxon>Pentapetalae</taxon>
        <taxon>rosids</taxon>
        <taxon>fabids</taxon>
        <taxon>Fabales</taxon>
        <taxon>Fabaceae</taxon>
        <taxon>Papilionoideae</taxon>
        <taxon>50 kb inversion clade</taxon>
        <taxon>NPAAA clade</taxon>
        <taxon>indigoferoid/millettioid clade</taxon>
        <taxon>Phaseoleae</taxon>
        <taxon>Phaseolus</taxon>
    </lineage>
</organism>
<feature type="compositionally biased region" description="Polar residues" evidence="5">
    <location>
        <begin position="1"/>
        <end position="14"/>
    </location>
</feature>
<dbReference type="eggNOG" id="ENOG502QRSF">
    <property type="taxonomic scope" value="Eukaryota"/>
</dbReference>
<dbReference type="InterPro" id="IPR024097">
    <property type="entry name" value="bHLH_ZIP_TF"/>
</dbReference>